<accession>X1EAZ7</accession>
<comment type="caution">
    <text evidence="1">The sequence shown here is derived from an EMBL/GenBank/DDBJ whole genome shotgun (WGS) entry which is preliminary data.</text>
</comment>
<protein>
    <submittedName>
        <fullName evidence="1">Uncharacterized protein</fullName>
    </submittedName>
</protein>
<reference evidence="1" key="1">
    <citation type="journal article" date="2014" name="Front. Microbiol.">
        <title>High frequency of phylogenetically diverse reductive dehalogenase-homologous genes in deep subseafloor sedimentary metagenomes.</title>
        <authorList>
            <person name="Kawai M."/>
            <person name="Futagami T."/>
            <person name="Toyoda A."/>
            <person name="Takaki Y."/>
            <person name="Nishi S."/>
            <person name="Hori S."/>
            <person name="Arai W."/>
            <person name="Tsubouchi T."/>
            <person name="Morono Y."/>
            <person name="Uchiyama I."/>
            <person name="Ito T."/>
            <person name="Fujiyama A."/>
            <person name="Inagaki F."/>
            <person name="Takami H."/>
        </authorList>
    </citation>
    <scope>NUCLEOTIDE SEQUENCE</scope>
    <source>
        <strain evidence="1">Expedition CK06-06</strain>
    </source>
</reference>
<proteinExistence type="predicted"/>
<dbReference type="AlphaFoldDB" id="X1EAZ7"/>
<evidence type="ECO:0000313" key="1">
    <source>
        <dbReference type="EMBL" id="GAH14324.1"/>
    </source>
</evidence>
<organism evidence="1">
    <name type="scientific">marine sediment metagenome</name>
    <dbReference type="NCBI Taxonomy" id="412755"/>
    <lineage>
        <taxon>unclassified sequences</taxon>
        <taxon>metagenomes</taxon>
        <taxon>ecological metagenomes</taxon>
    </lineage>
</organism>
<gene>
    <name evidence="1" type="ORF">S01H4_64859</name>
</gene>
<sequence>MWINDIPVIDGLDKYISLGMIPGGTLKNKEIYSCSVEKKQGISSELEIVLYD</sequence>
<dbReference type="EMBL" id="BART01039475">
    <property type="protein sequence ID" value="GAH14324.1"/>
    <property type="molecule type" value="Genomic_DNA"/>
</dbReference>
<feature type="non-terminal residue" evidence="1">
    <location>
        <position position="52"/>
    </location>
</feature>
<name>X1EAZ7_9ZZZZ</name>